<evidence type="ECO:0000313" key="1">
    <source>
        <dbReference type="EMBL" id="KAK9510476.1"/>
    </source>
</evidence>
<proteinExistence type="predicted"/>
<dbReference type="AlphaFoldDB" id="A0AAW1DIH0"/>
<protein>
    <submittedName>
        <fullName evidence="1">Uncharacterized protein</fullName>
    </submittedName>
</protein>
<organism evidence="1 2">
    <name type="scientific">Rhynocoris fuscipes</name>
    <dbReference type="NCBI Taxonomy" id="488301"/>
    <lineage>
        <taxon>Eukaryota</taxon>
        <taxon>Metazoa</taxon>
        <taxon>Ecdysozoa</taxon>
        <taxon>Arthropoda</taxon>
        <taxon>Hexapoda</taxon>
        <taxon>Insecta</taxon>
        <taxon>Pterygota</taxon>
        <taxon>Neoptera</taxon>
        <taxon>Paraneoptera</taxon>
        <taxon>Hemiptera</taxon>
        <taxon>Heteroptera</taxon>
        <taxon>Panheteroptera</taxon>
        <taxon>Cimicomorpha</taxon>
        <taxon>Reduviidae</taxon>
        <taxon>Harpactorinae</taxon>
        <taxon>Harpactorini</taxon>
        <taxon>Rhynocoris</taxon>
    </lineage>
</organism>
<gene>
    <name evidence="1" type="ORF">O3M35_005256</name>
</gene>
<sequence>MSFAKSLFKIRGQLLYLNCNVSRAVEVHFCTMCNDREIEDMYHYIGVCSALKEFRGRQHCQNRNLLII</sequence>
<evidence type="ECO:0000313" key="2">
    <source>
        <dbReference type="Proteomes" id="UP001461498"/>
    </source>
</evidence>
<dbReference type="EMBL" id="JAPXFL010000002">
    <property type="protein sequence ID" value="KAK9510476.1"/>
    <property type="molecule type" value="Genomic_DNA"/>
</dbReference>
<comment type="caution">
    <text evidence="1">The sequence shown here is derived from an EMBL/GenBank/DDBJ whole genome shotgun (WGS) entry which is preliminary data.</text>
</comment>
<keyword evidence="2" id="KW-1185">Reference proteome</keyword>
<accession>A0AAW1DIH0</accession>
<reference evidence="1 2" key="1">
    <citation type="submission" date="2022-12" db="EMBL/GenBank/DDBJ databases">
        <title>Chromosome-level genome assembly of true bugs.</title>
        <authorList>
            <person name="Ma L."/>
            <person name="Li H."/>
        </authorList>
    </citation>
    <scope>NUCLEOTIDE SEQUENCE [LARGE SCALE GENOMIC DNA]</scope>
    <source>
        <strain evidence="1">Lab_2022b</strain>
    </source>
</reference>
<name>A0AAW1DIH0_9HEMI</name>
<dbReference type="Proteomes" id="UP001461498">
    <property type="component" value="Unassembled WGS sequence"/>
</dbReference>